<gene>
    <name evidence="2" type="ORF">D806_009170</name>
</gene>
<dbReference type="InterPro" id="IPR058776">
    <property type="entry name" value="KhtT-like_N"/>
</dbReference>
<dbReference type="Pfam" id="PF25991">
    <property type="entry name" value="KhtT_N"/>
    <property type="match status" value="1"/>
</dbReference>
<reference evidence="2 3" key="1">
    <citation type="journal article" date="2013" name="Genome Announc.">
        <title>Draft genome sequence of MKD8, a conjugal recipient Mycobacterium smegmatis strain.</title>
        <authorList>
            <person name="Gray T.A."/>
            <person name="Palumbo M.J."/>
            <person name="Derbyshire K.M."/>
        </authorList>
    </citation>
    <scope>NUCLEOTIDE SEQUENCE [LARGE SCALE GENOMIC DNA]</scope>
    <source>
        <strain evidence="2 3">MKD8</strain>
    </source>
</reference>
<name>A0A2U9PJL0_MYCSE</name>
<feature type="domain" description="Potassium/proton antiporter subunit KhtT-like N-terminal" evidence="1">
    <location>
        <begin position="1"/>
        <end position="73"/>
    </location>
</feature>
<dbReference type="EMBL" id="CP027541">
    <property type="protein sequence ID" value="AWT51907.1"/>
    <property type="molecule type" value="Genomic_DNA"/>
</dbReference>
<proteinExistence type="predicted"/>
<organism evidence="2 3">
    <name type="scientific">Mycolicibacterium smegmatis (strain MKD8)</name>
    <name type="common">Mycobacterium smegmatis</name>
    <dbReference type="NCBI Taxonomy" id="1214915"/>
    <lineage>
        <taxon>Bacteria</taxon>
        <taxon>Bacillati</taxon>
        <taxon>Actinomycetota</taxon>
        <taxon>Actinomycetes</taxon>
        <taxon>Mycobacteriales</taxon>
        <taxon>Mycobacteriaceae</taxon>
        <taxon>Mycolicibacterium</taxon>
    </lineage>
</organism>
<evidence type="ECO:0000313" key="2">
    <source>
        <dbReference type="EMBL" id="AWT51907.1"/>
    </source>
</evidence>
<dbReference type="AlphaFoldDB" id="A0A2U9PJL0"/>
<evidence type="ECO:0000313" key="3">
    <source>
        <dbReference type="Proteomes" id="UP000011200"/>
    </source>
</evidence>
<reference evidence="3" key="2">
    <citation type="submission" date="2018-03" db="EMBL/GenBank/DDBJ databases">
        <authorList>
            <person name="Derbyshire K."/>
            <person name="Gray T.A."/>
            <person name="Champion M."/>
        </authorList>
    </citation>
    <scope>NUCLEOTIDE SEQUENCE [LARGE SCALE GENOMIC DNA]</scope>
    <source>
        <strain evidence="3">MKD8</strain>
    </source>
</reference>
<accession>A0A2U9PJL0</accession>
<sequence length="82" mass="9241">MRIDRMPVPGNGMLHHVLTRNGKRFCVLVDADRNRHLFTYRADDPGADVDVPAETIVLEPDEADEIAEILHTRPELIGERGP</sequence>
<evidence type="ECO:0000259" key="1">
    <source>
        <dbReference type="Pfam" id="PF25991"/>
    </source>
</evidence>
<protein>
    <recommendedName>
        <fullName evidence="1">Potassium/proton antiporter subunit KhtT-like N-terminal domain-containing protein</fullName>
    </recommendedName>
</protein>
<dbReference type="Proteomes" id="UP000011200">
    <property type="component" value="Chromosome"/>
</dbReference>